<reference evidence="1 2" key="1">
    <citation type="submission" date="2015-06" db="EMBL/GenBank/DDBJ databases">
        <title>Genome sequencing project of Bacillus galactosidilyticus PL133.</title>
        <authorList>
            <person name="Gaiero J."/>
            <person name="Nicol R."/>
            <person name="Habash M."/>
        </authorList>
    </citation>
    <scope>NUCLEOTIDE SEQUENCE [LARGE SCALE GENOMIC DNA]</scope>
    <source>
        <strain evidence="1 2">PL133</strain>
    </source>
</reference>
<evidence type="ECO:0000313" key="2">
    <source>
        <dbReference type="Proteomes" id="UP000053881"/>
    </source>
</evidence>
<feature type="non-terminal residue" evidence="1">
    <location>
        <position position="67"/>
    </location>
</feature>
<accession>A0A0Q9Y4G4</accession>
<name>A0A0Q9Y4G4_9BACI</name>
<sequence>MTIGEKEKDLAELLTIIGKHRDVIVAMGNGEPDYLLTAIDENPNVFSSLRIHQILEMKNRQYIQGEH</sequence>
<dbReference type="AlphaFoldDB" id="A0A0Q9Y4G4"/>
<proteinExistence type="predicted"/>
<comment type="caution">
    <text evidence="1">The sequence shown here is derived from an EMBL/GenBank/DDBJ whole genome shotgun (WGS) entry which is preliminary data.</text>
</comment>
<gene>
    <name evidence="1" type="ORF">ACA29_14200</name>
</gene>
<evidence type="ECO:0000313" key="1">
    <source>
        <dbReference type="EMBL" id="KRG11860.1"/>
    </source>
</evidence>
<protein>
    <submittedName>
        <fullName evidence="1">Uncharacterized protein</fullName>
    </submittedName>
</protein>
<organism evidence="1 2">
    <name type="scientific">Lederbergia galactosidilytica</name>
    <dbReference type="NCBI Taxonomy" id="217031"/>
    <lineage>
        <taxon>Bacteria</taxon>
        <taxon>Bacillati</taxon>
        <taxon>Bacillota</taxon>
        <taxon>Bacilli</taxon>
        <taxon>Bacillales</taxon>
        <taxon>Bacillaceae</taxon>
        <taxon>Lederbergia</taxon>
    </lineage>
</organism>
<dbReference type="EMBL" id="LGPB01000109">
    <property type="protein sequence ID" value="KRG11860.1"/>
    <property type="molecule type" value="Genomic_DNA"/>
</dbReference>
<dbReference type="Proteomes" id="UP000053881">
    <property type="component" value="Unassembled WGS sequence"/>
</dbReference>